<evidence type="ECO:0000256" key="1">
    <source>
        <dbReference type="ARBA" id="ARBA00022729"/>
    </source>
</evidence>
<dbReference type="OrthoDB" id="1418027at2"/>
<evidence type="ECO:0000313" key="4">
    <source>
        <dbReference type="Proteomes" id="UP000435357"/>
    </source>
</evidence>
<feature type="signal peptide" evidence="2">
    <location>
        <begin position="1"/>
        <end position="22"/>
    </location>
</feature>
<reference evidence="3 4" key="1">
    <citation type="submission" date="2019-09" db="EMBL/GenBank/DDBJ databases">
        <title>Genomes of Cryomorphaceae.</title>
        <authorList>
            <person name="Bowman J.P."/>
        </authorList>
    </citation>
    <scope>NUCLEOTIDE SEQUENCE [LARGE SCALE GENOMIC DNA]</scope>
    <source>
        <strain evidence="3 4">KCTC 52047</strain>
    </source>
</reference>
<evidence type="ECO:0000313" key="3">
    <source>
        <dbReference type="EMBL" id="KAB1064007.1"/>
    </source>
</evidence>
<dbReference type="InterPro" id="IPR026444">
    <property type="entry name" value="Secre_tail"/>
</dbReference>
<dbReference type="NCBIfam" id="TIGR04183">
    <property type="entry name" value="Por_Secre_tail"/>
    <property type="match status" value="1"/>
</dbReference>
<feature type="chain" id="PRO_5026731145" evidence="2">
    <location>
        <begin position="23"/>
        <end position="433"/>
    </location>
</feature>
<comment type="caution">
    <text evidence="3">The sequence shown here is derived from an EMBL/GenBank/DDBJ whole genome shotgun (WGS) entry which is preliminary data.</text>
</comment>
<keyword evidence="1 2" id="KW-0732">Signal</keyword>
<dbReference type="EMBL" id="WACR01000006">
    <property type="protein sequence ID" value="KAB1064007.1"/>
    <property type="molecule type" value="Genomic_DNA"/>
</dbReference>
<proteinExistence type="predicted"/>
<evidence type="ECO:0000256" key="2">
    <source>
        <dbReference type="SAM" id="SignalP"/>
    </source>
</evidence>
<keyword evidence="4" id="KW-1185">Reference proteome</keyword>
<accession>A0A6N6M850</accession>
<sequence>MKTLKTTFFLLLLMVSFSQVKAQLTLSASKMELCIGTTSTISAQDSTATAFVWSPDSSLSSDSGTSVIAFPTDTTTYTVVSHDSTGPLDTAMITITVNFPPQITSNGPLKRACIEDTVTLKAWGAQEFTWSGPTNYISSDTGREVIFNPGTTSEPRTYDIIGYNGSCSDSASIEVRVDTTLPELNIATESYDVCQGSSREITATGATSYEWSDPTNTLDTTNGFAVNASPTDLNQGATYTVTGYIGACKSTESVTLQAVPLAQFSFTRSSGGQPLCLYAPDTISFSGNTSNYAIKHPQGTHYTSTNQSVLTAVKSSMIYLTAKTDAGCAAKDSFMLVVDTTCVDSSFLQTGVEKAKKDVEVSIFAQNKNVVIASDKLLQNSTATVYDLSGRKVAQRNIQANRTVLPIVNSTGGIYIVTLQTERKLFREKIFIR</sequence>
<organism evidence="3 4">
    <name type="scientific">Salibacter halophilus</name>
    <dbReference type="NCBI Taxonomy" id="1803916"/>
    <lineage>
        <taxon>Bacteria</taxon>
        <taxon>Pseudomonadati</taxon>
        <taxon>Bacteroidota</taxon>
        <taxon>Flavobacteriia</taxon>
        <taxon>Flavobacteriales</taxon>
        <taxon>Salibacteraceae</taxon>
        <taxon>Salibacter</taxon>
    </lineage>
</organism>
<protein>
    <submittedName>
        <fullName evidence="3">T9SS type A sorting domain-containing protein</fullName>
    </submittedName>
</protein>
<dbReference type="AlphaFoldDB" id="A0A6N6M850"/>
<name>A0A6N6M850_9FLAO</name>
<gene>
    <name evidence="3" type="ORF">F3059_08200</name>
</gene>
<dbReference type="Proteomes" id="UP000435357">
    <property type="component" value="Unassembled WGS sequence"/>
</dbReference>
<dbReference type="RefSeq" id="WP_151168087.1">
    <property type="nucleotide sequence ID" value="NZ_WACR01000006.1"/>
</dbReference>